<name>A0A3B6H1C3_WHEAT</name>
<dbReference type="Gramene" id="TraesCS3D02G446300.1">
    <property type="protein sequence ID" value="TraesCS3D02G446300.1.cds1"/>
    <property type="gene ID" value="TraesCS3D02G446300"/>
</dbReference>
<dbReference type="Gramene" id="TraesPARA_EIv1.0_1156020.1">
    <property type="protein sequence ID" value="TraesPARA_EIv1.0_1156020.1.CDS1"/>
    <property type="gene ID" value="TraesPARA_EIv1.0_1156020"/>
</dbReference>
<dbReference type="Gramene" id="TraesPARA_EIv1.0_1156020.2">
    <property type="protein sequence ID" value="TraesPARA_EIv1.0_1156020.2.CDS1"/>
    <property type="gene ID" value="TraesPARA_EIv1.0_1156020"/>
</dbReference>
<evidence type="ECO:0000259" key="1">
    <source>
        <dbReference type="SMART" id="SM00256"/>
    </source>
</evidence>
<dbReference type="Gramene" id="TraesNOR3D03G01996960.1">
    <property type="protein sequence ID" value="TraesNOR3D03G01996960.1.CDS1"/>
    <property type="gene ID" value="TraesNOR3D03G01996960"/>
</dbReference>
<dbReference type="Gramene" id="TraesROB_scaffold_059213_01G000100.1">
    <property type="protein sequence ID" value="TraesROB_scaffold_059213_01G000100.1"/>
    <property type="gene ID" value="TraesROB_scaffold_059213_01G000100"/>
</dbReference>
<dbReference type="InterPro" id="IPR055290">
    <property type="entry name" value="At3g26010-like"/>
</dbReference>
<dbReference type="Pfam" id="PF24750">
    <property type="entry name" value="b-prop_At3g26010-like"/>
    <property type="match status" value="1"/>
</dbReference>
<dbReference type="Gramene" id="TraesCLE_scaffold_027487_01G000300.1">
    <property type="protein sequence ID" value="TraesCLE_scaffold_027487_01G000300.1"/>
    <property type="gene ID" value="TraesCLE_scaffold_027487_01G000300"/>
</dbReference>
<sequence length="385" mass="43369">MGSMEITTGSMETALMSDLTAKLPGDVLVDIISRVPYKSTRCCKCVSTRWRDLIAHPDHREKLPRSTLAGFFYRTFDMDRCQYDSHGYRSLSGNWCPIDASLSFLPNYKKIDLLDCCKGLLLCRCSKPYPETPDYVVGNPATEKWVTVPAKEWSSDSYARLGFDPAVSSHFHVFELVPAAALNANLKFDYNIKEVGIYSSKAGGWTHQIEWNDPFKICNFSAGTFLSGVLYLCSDNNLVAAVVEGNCRFIPAPTLHDACGRHDVYVSRGQLYVAYYGAAEASIWVLEDSSSEDYWTLKHNVSYLQLFGSRSKGRYGVISVHPEDDVIFITVESKSTLSGDRLQLKLFSYEIDSKELKFICDLGRISRRPYLSYVPLFSESLADEH</sequence>
<proteinExistence type="predicted"/>
<dbReference type="SMART" id="SM00256">
    <property type="entry name" value="FBOX"/>
    <property type="match status" value="1"/>
</dbReference>
<reference evidence="2" key="1">
    <citation type="submission" date="2018-08" db="EMBL/GenBank/DDBJ databases">
        <authorList>
            <person name="Rossello M."/>
        </authorList>
    </citation>
    <scope>NUCLEOTIDE SEQUENCE [LARGE SCALE GENOMIC DNA]</scope>
    <source>
        <strain evidence="2">cv. Chinese Spring</strain>
    </source>
</reference>
<dbReference type="STRING" id="4565.A0A3B6H1C3"/>
<dbReference type="Gramene" id="TraesLDM3D03G01968830.1">
    <property type="protein sequence ID" value="TraesLDM3D03G01968830.1.CDS1"/>
    <property type="gene ID" value="TraesLDM3D03G01968830"/>
</dbReference>
<dbReference type="Proteomes" id="UP000019116">
    <property type="component" value="Chromosome 3D"/>
</dbReference>
<dbReference type="OrthoDB" id="639965at2759"/>
<dbReference type="Gramene" id="TraesCS3D03G0980800.1">
    <property type="protein sequence ID" value="TraesCS3D03G0980800.1.CDS1"/>
    <property type="gene ID" value="TraesCS3D03G0980800"/>
</dbReference>
<dbReference type="InterPro" id="IPR036047">
    <property type="entry name" value="F-box-like_dom_sf"/>
</dbReference>
<accession>A0A3B6H1C3</accession>
<organism evidence="2">
    <name type="scientific">Triticum aestivum</name>
    <name type="common">Wheat</name>
    <dbReference type="NCBI Taxonomy" id="4565"/>
    <lineage>
        <taxon>Eukaryota</taxon>
        <taxon>Viridiplantae</taxon>
        <taxon>Streptophyta</taxon>
        <taxon>Embryophyta</taxon>
        <taxon>Tracheophyta</taxon>
        <taxon>Spermatophyta</taxon>
        <taxon>Magnoliopsida</taxon>
        <taxon>Liliopsida</taxon>
        <taxon>Poales</taxon>
        <taxon>Poaceae</taxon>
        <taxon>BOP clade</taxon>
        <taxon>Pooideae</taxon>
        <taxon>Triticodae</taxon>
        <taxon>Triticeae</taxon>
        <taxon>Triticinae</taxon>
        <taxon>Triticum</taxon>
    </lineage>
</organism>
<dbReference type="PANTHER" id="PTHR35546:SF105">
    <property type="entry name" value="OS05G0139200 PROTEIN"/>
    <property type="match status" value="1"/>
</dbReference>
<keyword evidence="3" id="KW-1185">Reference proteome</keyword>
<dbReference type="AlphaFoldDB" id="A0A3B6H1C3"/>
<dbReference type="EnsemblPlants" id="TraesCS3D02G446300.1">
    <property type="protein sequence ID" value="TraesCS3D02G446300.1.cds1"/>
    <property type="gene ID" value="TraesCS3D02G446300"/>
</dbReference>
<dbReference type="Gramene" id="TraesCAD_scaffold_056987_01G000300.1">
    <property type="protein sequence ID" value="TraesCAD_scaffold_056987_01G000300.1"/>
    <property type="gene ID" value="TraesCAD_scaffold_056987_01G000300"/>
</dbReference>
<dbReference type="InterPro" id="IPR001810">
    <property type="entry name" value="F-box_dom"/>
</dbReference>
<dbReference type="Gene3D" id="1.20.1280.50">
    <property type="match status" value="1"/>
</dbReference>
<dbReference type="PANTHER" id="PTHR35546">
    <property type="entry name" value="F-BOX PROTEIN INTERACTION DOMAIN PROTEIN-RELATED"/>
    <property type="match status" value="1"/>
</dbReference>
<feature type="domain" description="F-box" evidence="1">
    <location>
        <begin position="23"/>
        <end position="63"/>
    </location>
</feature>
<dbReference type="InterPro" id="IPR056592">
    <property type="entry name" value="Beta-prop_At3g26010-like"/>
</dbReference>
<dbReference type="Pfam" id="PF00646">
    <property type="entry name" value="F-box"/>
    <property type="match status" value="1"/>
</dbReference>
<dbReference type="Gramene" id="TraesJUL3D03G01988400.1">
    <property type="protein sequence ID" value="TraesJUL3D03G01988400.1.CDS1"/>
    <property type="gene ID" value="TraesJUL3D03G01988400"/>
</dbReference>
<dbReference type="Gramene" id="TraesWEE_scaffold_104335_01G000100.1">
    <property type="protein sequence ID" value="TraesWEE_scaffold_104335_01G000100.1"/>
    <property type="gene ID" value="TraesWEE_scaffold_104335_01G000100"/>
</dbReference>
<dbReference type="Gramene" id="TraesARI3D03G02004500.1">
    <property type="protein sequence ID" value="TraesARI3D03G02004500.1.CDS1"/>
    <property type="gene ID" value="TraesARI3D03G02004500"/>
</dbReference>
<reference evidence="2" key="2">
    <citation type="submission" date="2018-10" db="UniProtKB">
        <authorList>
            <consortium name="EnsemblPlants"/>
        </authorList>
    </citation>
    <scope>IDENTIFICATION</scope>
</reference>
<evidence type="ECO:0000313" key="3">
    <source>
        <dbReference type="Proteomes" id="UP000019116"/>
    </source>
</evidence>
<protein>
    <recommendedName>
        <fullName evidence="1">F-box domain-containing protein</fullName>
    </recommendedName>
</protein>
<dbReference type="Gramene" id="TraesRN3D0101022500.1">
    <property type="protein sequence ID" value="TraesRN3D0101022500.1"/>
    <property type="gene ID" value="TraesRN3D0101022500"/>
</dbReference>
<dbReference type="SUPFAM" id="SSF81383">
    <property type="entry name" value="F-box domain"/>
    <property type="match status" value="1"/>
</dbReference>
<evidence type="ECO:0000313" key="2">
    <source>
        <dbReference type="EnsemblPlants" id="TraesCS3D02G446300.1.cds1"/>
    </source>
</evidence>